<dbReference type="Pfam" id="PF01370">
    <property type="entry name" value="Epimerase"/>
    <property type="match status" value="1"/>
</dbReference>
<dbReference type="InterPro" id="IPR036291">
    <property type="entry name" value="NAD(P)-bd_dom_sf"/>
</dbReference>
<sequence>MLGQRLALGYNATLLTPKTDASVTSRKRQHRSMRHNMKLLITGMAGFIGHAVAKRLSTQSSYDIVGVDNLSDYYDVSLKKARLDDLAASGNIRFERLDLADREAVAALFETEGFDSVIHLAAQPGVRYSLENPHAYADANLVGHLNVLEGCRHGRVEHLVYASSSSVYGANDKTPFATSDNVDHPISLYAATKKANELMAHTYSHLYDLPTTGLRFFTVYGPWGRPDMAMFKFTQAVLEGRPIQVYNHGEMYRDFTYIDDIVEGIVRILEIVPQRDGQTLPSSPEASDAPYRLYNIGHGSPVALMDFVRAVETATGREAVCDFQPMQPGDVPRTWADTEAFFTATGYRPRVKVDEGVSRFVEWYREFYGV</sequence>
<accession>A0A1M6WCU5</accession>
<protein>
    <submittedName>
        <fullName evidence="3">UDP-glucuronate 4-epimerase</fullName>
    </submittedName>
</protein>
<evidence type="ECO:0000259" key="2">
    <source>
        <dbReference type="Pfam" id="PF01370"/>
    </source>
</evidence>
<name>A0A1M6WCU5_9GAMM</name>
<keyword evidence="1" id="KW-0520">NAD</keyword>
<organism evidence="3 4">
    <name type="scientific">Halomonas caseinilytica</name>
    <dbReference type="NCBI Taxonomy" id="438744"/>
    <lineage>
        <taxon>Bacteria</taxon>
        <taxon>Pseudomonadati</taxon>
        <taxon>Pseudomonadota</taxon>
        <taxon>Gammaproteobacteria</taxon>
        <taxon>Oceanospirillales</taxon>
        <taxon>Halomonadaceae</taxon>
        <taxon>Halomonas</taxon>
    </lineage>
</organism>
<dbReference type="AlphaFoldDB" id="A0A1M6WCU5"/>
<dbReference type="Proteomes" id="UP000184248">
    <property type="component" value="Unassembled WGS sequence"/>
</dbReference>
<dbReference type="Gene3D" id="3.40.50.720">
    <property type="entry name" value="NAD(P)-binding Rossmann-like Domain"/>
    <property type="match status" value="1"/>
</dbReference>
<dbReference type="PRINTS" id="PR01713">
    <property type="entry name" value="NUCEPIMERASE"/>
</dbReference>
<evidence type="ECO:0000313" key="4">
    <source>
        <dbReference type="Proteomes" id="UP000184248"/>
    </source>
</evidence>
<dbReference type="CDD" id="cd05253">
    <property type="entry name" value="UDP_GE_SDE_e"/>
    <property type="match status" value="1"/>
</dbReference>
<keyword evidence="4" id="KW-1185">Reference proteome</keyword>
<evidence type="ECO:0000256" key="1">
    <source>
        <dbReference type="ARBA" id="ARBA00023027"/>
    </source>
</evidence>
<dbReference type="InterPro" id="IPR001509">
    <property type="entry name" value="Epimerase_deHydtase"/>
</dbReference>
<feature type="domain" description="NAD-dependent epimerase/dehydratase" evidence="2">
    <location>
        <begin position="40"/>
        <end position="271"/>
    </location>
</feature>
<gene>
    <name evidence="3" type="ORF">SAMN05192556_106119</name>
</gene>
<dbReference type="EMBL" id="FRAL01000006">
    <property type="protein sequence ID" value="SHK91643.1"/>
    <property type="molecule type" value="Genomic_DNA"/>
</dbReference>
<evidence type="ECO:0000313" key="3">
    <source>
        <dbReference type="EMBL" id="SHK91643.1"/>
    </source>
</evidence>
<dbReference type="PANTHER" id="PTHR43574">
    <property type="entry name" value="EPIMERASE-RELATED"/>
    <property type="match status" value="1"/>
</dbReference>
<reference evidence="4" key="1">
    <citation type="submission" date="2016-11" db="EMBL/GenBank/DDBJ databases">
        <authorList>
            <person name="Varghese N."/>
            <person name="Submissions S."/>
        </authorList>
    </citation>
    <scope>NUCLEOTIDE SEQUENCE [LARGE SCALE GENOMIC DNA]</scope>
    <source>
        <strain evidence="4">ALO Sharm</strain>
    </source>
</reference>
<proteinExistence type="predicted"/>
<dbReference type="SUPFAM" id="SSF51735">
    <property type="entry name" value="NAD(P)-binding Rossmann-fold domains"/>
    <property type="match status" value="1"/>
</dbReference>